<protein>
    <recommendedName>
        <fullName evidence="4">Cell wall proline rich protein</fullName>
    </recommendedName>
</protein>
<dbReference type="VEuPathDB" id="FungiDB:TEQG_08846"/>
<feature type="compositionally biased region" description="Low complexity" evidence="1">
    <location>
        <begin position="72"/>
        <end position="85"/>
    </location>
</feature>
<proteinExistence type="predicted"/>
<reference evidence="3" key="1">
    <citation type="journal article" date="2012" name="MBio">
        <title>Comparative genome analysis of Trichophyton rubrum and related dermatophytes reveals candidate genes involved in infection.</title>
        <authorList>
            <person name="Martinez D.A."/>
            <person name="Oliver B.G."/>
            <person name="Graeser Y."/>
            <person name="Goldberg J.M."/>
            <person name="Li W."/>
            <person name="Martinez-Rossi N.M."/>
            <person name="Monod M."/>
            <person name="Shelest E."/>
            <person name="Barton R.C."/>
            <person name="Birch E."/>
            <person name="Brakhage A.A."/>
            <person name="Chen Z."/>
            <person name="Gurr S.J."/>
            <person name="Heiman D."/>
            <person name="Heitman J."/>
            <person name="Kosti I."/>
            <person name="Rossi A."/>
            <person name="Saif S."/>
            <person name="Samalova M."/>
            <person name="Saunders C.W."/>
            <person name="Shea T."/>
            <person name="Summerbell R.C."/>
            <person name="Xu J."/>
            <person name="Young S."/>
            <person name="Zeng Q."/>
            <person name="Birren B.W."/>
            <person name="Cuomo C.A."/>
            <person name="White T.C."/>
        </authorList>
    </citation>
    <scope>NUCLEOTIDE SEQUENCE [LARGE SCALE GENOMIC DNA]</scope>
    <source>
        <strain evidence="3">ATCC MYA-4606 / CBS 127.97</strain>
    </source>
</reference>
<dbReference type="AlphaFoldDB" id="F2Q5B8"/>
<feature type="region of interest" description="Disordered" evidence="1">
    <location>
        <begin position="344"/>
        <end position="407"/>
    </location>
</feature>
<feature type="compositionally biased region" description="Low complexity" evidence="1">
    <location>
        <begin position="34"/>
        <end position="46"/>
    </location>
</feature>
<dbReference type="Proteomes" id="UP000009169">
    <property type="component" value="Unassembled WGS sequence"/>
</dbReference>
<name>F2Q5B8_TRIEC</name>
<feature type="compositionally biased region" description="Low complexity" evidence="1">
    <location>
        <begin position="54"/>
        <end position="65"/>
    </location>
</feature>
<organism evidence="2 3">
    <name type="scientific">Trichophyton equinum (strain ATCC MYA-4606 / CBS 127.97)</name>
    <name type="common">Horse ringworm fungus</name>
    <dbReference type="NCBI Taxonomy" id="559882"/>
    <lineage>
        <taxon>Eukaryota</taxon>
        <taxon>Fungi</taxon>
        <taxon>Dikarya</taxon>
        <taxon>Ascomycota</taxon>
        <taxon>Pezizomycotina</taxon>
        <taxon>Eurotiomycetes</taxon>
        <taxon>Eurotiomycetidae</taxon>
        <taxon>Onygenales</taxon>
        <taxon>Arthrodermataceae</taxon>
        <taxon>Trichophyton</taxon>
    </lineage>
</organism>
<keyword evidence="3" id="KW-1185">Reference proteome</keyword>
<feature type="region of interest" description="Disordered" evidence="1">
    <location>
        <begin position="1"/>
        <end position="115"/>
    </location>
</feature>
<feature type="region of interest" description="Disordered" evidence="1">
    <location>
        <begin position="188"/>
        <end position="259"/>
    </location>
</feature>
<dbReference type="eggNOG" id="ENOG502RD9J">
    <property type="taxonomic scope" value="Eukaryota"/>
</dbReference>
<evidence type="ECO:0000256" key="1">
    <source>
        <dbReference type="SAM" id="MobiDB-lite"/>
    </source>
</evidence>
<dbReference type="HOGENOM" id="CLU_541003_0_0_1"/>
<feature type="compositionally biased region" description="Acidic residues" evidence="1">
    <location>
        <begin position="217"/>
        <end position="228"/>
    </location>
</feature>
<feature type="compositionally biased region" description="Low complexity" evidence="1">
    <location>
        <begin position="273"/>
        <end position="284"/>
    </location>
</feature>
<feature type="compositionally biased region" description="Polar residues" evidence="1">
    <location>
        <begin position="385"/>
        <end position="405"/>
    </location>
</feature>
<evidence type="ECO:0000313" key="3">
    <source>
        <dbReference type="Proteomes" id="UP000009169"/>
    </source>
</evidence>
<feature type="compositionally biased region" description="Polar residues" evidence="1">
    <location>
        <begin position="1"/>
        <end position="12"/>
    </location>
</feature>
<feature type="compositionally biased region" description="Basic and acidic residues" evidence="1">
    <location>
        <begin position="466"/>
        <end position="483"/>
    </location>
</feature>
<gene>
    <name evidence="2" type="ORF">TEQG_08846</name>
</gene>
<evidence type="ECO:0008006" key="4">
    <source>
        <dbReference type="Google" id="ProtNLM"/>
    </source>
</evidence>
<sequence>MHTAQTSPQRAEQQQQQQQQQVSPTRRLHKEESITTASTTTASEVAPVSCRPLSTISSESSVSTVRPNQIFSDRSGSGQRSGASSPLHNTNEATARPKTAGAHPFNTPEMGPERNITSGFMIASKRMYSGGRRGEFVGPEMRYHRRAESAPEMPPFDRSFLGASRFGLSTAMENPDVFDEEEEDAFLAQNDDQDNQKNAESSKADDDAADNDSSSSSEEDEEDSDAEEAGLGIQVVDSSNLPDLYPASVESRPSTAQVITPRTPYAHAIDFESQSQRSNSNSTTYHHPGSIGIVGSDSGQASPRNFDEKRPSTSPEFIYNISNATNLTPIPAIIPPVPMIPQAFPSPAPSSTSFDVPRLNTASSSVTDRHHSSGSVYSGEPGSDYLQNSSEDVPSLTSSASTMTGNIPRLPSAIYGRIPGDRAASFSHVLQLNNASNNGHSNNNRPSSSKRASLVSFSRLVGANSERSKLSHEEKAPMDETEKRKKKGLRITRLMQFWKVKDKR</sequence>
<evidence type="ECO:0000313" key="2">
    <source>
        <dbReference type="EMBL" id="EGE09336.1"/>
    </source>
</evidence>
<feature type="region of interest" description="Disordered" evidence="1">
    <location>
        <begin position="460"/>
        <end position="487"/>
    </location>
</feature>
<accession>F2Q5B8</accession>
<feature type="region of interest" description="Disordered" evidence="1">
    <location>
        <begin position="273"/>
        <end position="314"/>
    </location>
</feature>
<dbReference type="OrthoDB" id="5406427at2759"/>
<dbReference type="EMBL" id="DS995801">
    <property type="protein sequence ID" value="EGE09336.1"/>
    <property type="molecule type" value="Genomic_DNA"/>
</dbReference>
<feature type="compositionally biased region" description="Basic and acidic residues" evidence="1">
    <location>
        <begin position="194"/>
        <end position="206"/>
    </location>
</feature>